<evidence type="ECO:0000313" key="5">
    <source>
        <dbReference type="Proteomes" id="UP000796761"/>
    </source>
</evidence>
<dbReference type="InterPro" id="IPR013087">
    <property type="entry name" value="Znf_C2H2_type"/>
</dbReference>
<evidence type="ECO:0000259" key="3">
    <source>
        <dbReference type="PROSITE" id="PS50157"/>
    </source>
</evidence>
<keyword evidence="1" id="KW-0862">Zinc</keyword>
<dbReference type="SMART" id="SM00355">
    <property type="entry name" value="ZnF_C2H2"/>
    <property type="match status" value="3"/>
</dbReference>
<dbReference type="FunFam" id="3.30.160.60:FF:000734">
    <property type="entry name" value="Zinc finger protein 462"/>
    <property type="match status" value="1"/>
</dbReference>
<dbReference type="SUPFAM" id="SSF57667">
    <property type="entry name" value="beta-beta-alpha zinc fingers"/>
    <property type="match status" value="1"/>
</dbReference>
<evidence type="ECO:0000256" key="1">
    <source>
        <dbReference type="PROSITE-ProRule" id="PRU00042"/>
    </source>
</evidence>
<dbReference type="InterPro" id="IPR036236">
    <property type="entry name" value="Znf_C2H2_sf"/>
</dbReference>
<dbReference type="PROSITE" id="PS50157">
    <property type="entry name" value="ZINC_FINGER_C2H2_2"/>
    <property type="match status" value="1"/>
</dbReference>
<dbReference type="Proteomes" id="UP000796761">
    <property type="component" value="Unassembled WGS sequence"/>
</dbReference>
<comment type="caution">
    <text evidence="4">The sequence shown here is derived from an EMBL/GenBank/DDBJ whole genome shotgun (WGS) entry which is preliminary data.</text>
</comment>
<name>A0A8K1FZ07_9PASS</name>
<evidence type="ECO:0000256" key="2">
    <source>
        <dbReference type="SAM" id="MobiDB-lite"/>
    </source>
</evidence>
<evidence type="ECO:0000313" key="4">
    <source>
        <dbReference type="EMBL" id="TRZ08663.1"/>
    </source>
</evidence>
<feature type="region of interest" description="Disordered" evidence="2">
    <location>
        <begin position="159"/>
        <end position="178"/>
    </location>
</feature>
<reference evidence="4" key="1">
    <citation type="submission" date="2019-04" db="EMBL/GenBank/DDBJ databases">
        <title>Genome assembly of Zosterops borbonicus 15179.</title>
        <authorList>
            <person name="Leroy T."/>
            <person name="Anselmetti Y."/>
            <person name="Tilak M.-K."/>
            <person name="Nabholz B."/>
        </authorList>
    </citation>
    <scope>NUCLEOTIDE SEQUENCE</scope>
    <source>
        <strain evidence="4">HGM_15179</strain>
        <tissue evidence="4">Muscle</tissue>
    </source>
</reference>
<dbReference type="EMBL" id="SWJQ01001274">
    <property type="protein sequence ID" value="TRZ08663.1"/>
    <property type="molecule type" value="Genomic_DNA"/>
</dbReference>
<dbReference type="OrthoDB" id="4737882at2759"/>
<keyword evidence="5" id="KW-1185">Reference proteome</keyword>
<feature type="domain" description="C2H2-type" evidence="3">
    <location>
        <begin position="104"/>
        <end position="131"/>
    </location>
</feature>
<protein>
    <recommendedName>
        <fullName evidence="3">C2H2-type domain-containing protein</fullName>
    </recommendedName>
</protein>
<dbReference type="PROSITE" id="PS00028">
    <property type="entry name" value="ZINC_FINGER_C2H2_1"/>
    <property type="match status" value="2"/>
</dbReference>
<keyword evidence="1" id="KW-0479">Metal-binding</keyword>
<dbReference type="AlphaFoldDB" id="A0A8K1FZ07"/>
<proteinExistence type="predicted"/>
<accession>A0A8K1FZ07</accession>
<gene>
    <name evidence="4" type="ORF">HGM15179_018442</name>
</gene>
<sequence>MKCHPDVFPKKQHASKLGGYFTAVYADEHEKSTPAEERNNFEKFEVESKAQETEWFPFRCIKCFKLSFGIAELLCMHYTAHHSKDLKRDFTLLGSGTCSHNAVYHCKHCDTKLHSMAELTSHLNSHNEEFQKCAKRQERSKQLLSKQKYADGAFTDFKQEREAEDSSRTTLEGFEGAKDPVEFTEAESGASLEDETRPGGYHCSQCDWVLMSMQGLLSHEKGHLALAMFTQEDKYSCQYCSFVSAFRHNSFNMVTQLFNQHTPPVGKETVFLCLILSEKPQTFLVAPDIEWNGMEWNRIFHLEGTYDSSMVIKSKVLVEAPVLEPDIDVLGMPVSSIDFPHYWENQGKHNLFS</sequence>
<dbReference type="Gene3D" id="3.30.160.60">
    <property type="entry name" value="Classic Zinc Finger"/>
    <property type="match status" value="1"/>
</dbReference>
<organism evidence="4 5">
    <name type="scientific">Zosterops borbonicus</name>
    <dbReference type="NCBI Taxonomy" id="364589"/>
    <lineage>
        <taxon>Eukaryota</taxon>
        <taxon>Metazoa</taxon>
        <taxon>Chordata</taxon>
        <taxon>Craniata</taxon>
        <taxon>Vertebrata</taxon>
        <taxon>Euteleostomi</taxon>
        <taxon>Archelosauria</taxon>
        <taxon>Archosauria</taxon>
        <taxon>Dinosauria</taxon>
        <taxon>Saurischia</taxon>
        <taxon>Theropoda</taxon>
        <taxon>Coelurosauria</taxon>
        <taxon>Aves</taxon>
        <taxon>Neognathae</taxon>
        <taxon>Neoaves</taxon>
        <taxon>Telluraves</taxon>
        <taxon>Australaves</taxon>
        <taxon>Passeriformes</taxon>
        <taxon>Sylvioidea</taxon>
        <taxon>Zosteropidae</taxon>
        <taxon>Zosterops</taxon>
    </lineage>
</organism>
<keyword evidence="1" id="KW-0863">Zinc-finger</keyword>
<dbReference type="GO" id="GO:0008270">
    <property type="term" value="F:zinc ion binding"/>
    <property type="evidence" value="ECO:0007669"/>
    <property type="project" value="UniProtKB-KW"/>
</dbReference>